<name>A0A9P6EH61_9AGAR</name>
<comment type="caution">
    <text evidence="4">The sequence shown here is derived from an EMBL/GenBank/DDBJ whole genome shotgun (WGS) entry which is preliminary data.</text>
</comment>
<keyword evidence="5" id="KW-1185">Reference proteome</keyword>
<dbReference type="InterPro" id="IPR036869">
    <property type="entry name" value="J_dom_sf"/>
</dbReference>
<feature type="domain" description="J" evidence="3">
    <location>
        <begin position="53"/>
        <end position="133"/>
    </location>
</feature>
<evidence type="ECO:0000313" key="5">
    <source>
        <dbReference type="Proteomes" id="UP000807306"/>
    </source>
</evidence>
<dbReference type="OrthoDB" id="445556at2759"/>
<proteinExistence type="predicted"/>
<organism evidence="4 5">
    <name type="scientific">Crepidotus variabilis</name>
    <dbReference type="NCBI Taxonomy" id="179855"/>
    <lineage>
        <taxon>Eukaryota</taxon>
        <taxon>Fungi</taxon>
        <taxon>Dikarya</taxon>
        <taxon>Basidiomycota</taxon>
        <taxon>Agaricomycotina</taxon>
        <taxon>Agaricomycetes</taxon>
        <taxon>Agaricomycetidae</taxon>
        <taxon>Agaricales</taxon>
        <taxon>Agaricineae</taxon>
        <taxon>Crepidotaceae</taxon>
        <taxon>Crepidotus</taxon>
    </lineage>
</organism>
<feature type="region of interest" description="Disordered" evidence="1">
    <location>
        <begin position="243"/>
        <end position="287"/>
    </location>
</feature>
<dbReference type="PROSITE" id="PS50076">
    <property type="entry name" value="DNAJ_2"/>
    <property type="match status" value="1"/>
</dbReference>
<dbReference type="CDD" id="cd06257">
    <property type="entry name" value="DnaJ"/>
    <property type="match status" value="1"/>
</dbReference>
<dbReference type="EMBL" id="MU157849">
    <property type="protein sequence ID" value="KAF9528982.1"/>
    <property type="molecule type" value="Genomic_DNA"/>
</dbReference>
<dbReference type="Gene3D" id="1.10.287.110">
    <property type="entry name" value="DnaJ domain"/>
    <property type="match status" value="1"/>
</dbReference>
<keyword evidence="2" id="KW-0472">Membrane</keyword>
<dbReference type="Pfam" id="PF00226">
    <property type="entry name" value="DnaJ"/>
    <property type="match status" value="1"/>
</dbReference>
<evidence type="ECO:0000313" key="4">
    <source>
        <dbReference type="EMBL" id="KAF9528982.1"/>
    </source>
</evidence>
<feature type="transmembrane region" description="Helical" evidence="2">
    <location>
        <begin position="188"/>
        <end position="214"/>
    </location>
</feature>
<sequence>MLRLWPRTSAAARPLHPRPGSGLASSSGNKHLKDQGEKSTRKLYPYPLHLNPTPHQIFHLPFGASKQEIKTRYYELVRTHHPDSAHAVFLSPDIAHERFRSIKAAYDFLCGRTLSPHPNARPTPSPKNFDPYLHELSQRRRAYYASRGAYKMHEDGSEGWAKPGWGDGFAAPKNQQREWNPEGRRERLLLTFGVITLVAGLFPTLPFTLATMFMPVDPTTSQPSPSSLLPRLVPDLDKTHRAAGSALAQARQDRTDIGAERRDNIRRRVQEMNGQAEATESKVEDST</sequence>
<dbReference type="SUPFAM" id="SSF46565">
    <property type="entry name" value="Chaperone J-domain"/>
    <property type="match status" value="1"/>
</dbReference>
<keyword evidence="2" id="KW-1133">Transmembrane helix</keyword>
<keyword evidence="2" id="KW-0812">Transmembrane</keyword>
<feature type="compositionally biased region" description="Basic and acidic residues" evidence="1">
    <location>
        <begin position="251"/>
        <end position="270"/>
    </location>
</feature>
<protein>
    <recommendedName>
        <fullName evidence="3">J domain-containing protein</fullName>
    </recommendedName>
</protein>
<dbReference type="AlphaFoldDB" id="A0A9P6EH61"/>
<dbReference type="Proteomes" id="UP000807306">
    <property type="component" value="Unassembled WGS sequence"/>
</dbReference>
<evidence type="ECO:0000256" key="1">
    <source>
        <dbReference type="SAM" id="MobiDB-lite"/>
    </source>
</evidence>
<dbReference type="SMART" id="SM00271">
    <property type="entry name" value="DnaJ"/>
    <property type="match status" value="1"/>
</dbReference>
<dbReference type="PRINTS" id="PR00625">
    <property type="entry name" value="JDOMAIN"/>
</dbReference>
<feature type="region of interest" description="Disordered" evidence="1">
    <location>
        <begin position="1"/>
        <end position="38"/>
    </location>
</feature>
<dbReference type="InterPro" id="IPR001623">
    <property type="entry name" value="DnaJ_domain"/>
</dbReference>
<gene>
    <name evidence="4" type="ORF">CPB83DRAFT_893942</name>
</gene>
<accession>A0A9P6EH61</accession>
<evidence type="ECO:0000256" key="2">
    <source>
        <dbReference type="SAM" id="Phobius"/>
    </source>
</evidence>
<reference evidence="4" key="1">
    <citation type="submission" date="2020-11" db="EMBL/GenBank/DDBJ databases">
        <authorList>
            <consortium name="DOE Joint Genome Institute"/>
            <person name="Ahrendt S."/>
            <person name="Riley R."/>
            <person name="Andreopoulos W."/>
            <person name="Labutti K."/>
            <person name="Pangilinan J."/>
            <person name="Ruiz-Duenas F.J."/>
            <person name="Barrasa J.M."/>
            <person name="Sanchez-Garcia M."/>
            <person name="Camarero S."/>
            <person name="Miyauchi S."/>
            <person name="Serrano A."/>
            <person name="Linde D."/>
            <person name="Babiker R."/>
            <person name="Drula E."/>
            <person name="Ayuso-Fernandez I."/>
            <person name="Pacheco R."/>
            <person name="Padilla G."/>
            <person name="Ferreira P."/>
            <person name="Barriuso J."/>
            <person name="Kellner H."/>
            <person name="Castanera R."/>
            <person name="Alfaro M."/>
            <person name="Ramirez L."/>
            <person name="Pisabarro A.G."/>
            <person name="Kuo A."/>
            <person name="Tritt A."/>
            <person name="Lipzen A."/>
            <person name="He G."/>
            <person name="Yan M."/>
            <person name="Ng V."/>
            <person name="Cullen D."/>
            <person name="Martin F."/>
            <person name="Rosso M.-N."/>
            <person name="Henrissat B."/>
            <person name="Hibbett D."/>
            <person name="Martinez A.T."/>
            <person name="Grigoriev I.V."/>
        </authorList>
    </citation>
    <scope>NUCLEOTIDE SEQUENCE</scope>
    <source>
        <strain evidence="4">CBS 506.95</strain>
    </source>
</reference>
<evidence type="ECO:0000259" key="3">
    <source>
        <dbReference type="PROSITE" id="PS50076"/>
    </source>
</evidence>